<dbReference type="EC" id="3.4.24.-" evidence="7"/>
<dbReference type="Proteomes" id="UP000192578">
    <property type="component" value="Unassembled WGS sequence"/>
</dbReference>
<comment type="caution">
    <text evidence="10">The sequence shown here is derived from an EMBL/GenBank/DDBJ whole genome shotgun (WGS) entry which is preliminary data.</text>
</comment>
<keyword evidence="4 6" id="KW-0862">Zinc</keyword>
<dbReference type="InterPro" id="IPR006026">
    <property type="entry name" value="Peptidase_Metallo"/>
</dbReference>
<evidence type="ECO:0000313" key="11">
    <source>
        <dbReference type="Proteomes" id="UP000192578"/>
    </source>
</evidence>
<organism evidence="10 11">
    <name type="scientific">Hypsibius exemplaris</name>
    <name type="common">Freshwater tardigrade</name>
    <dbReference type="NCBI Taxonomy" id="2072580"/>
    <lineage>
        <taxon>Eukaryota</taxon>
        <taxon>Metazoa</taxon>
        <taxon>Ecdysozoa</taxon>
        <taxon>Tardigrada</taxon>
        <taxon>Eutardigrada</taxon>
        <taxon>Parachela</taxon>
        <taxon>Hypsibioidea</taxon>
        <taxon>Hypsibiidae</taxon>
        <taxon>Hypsibius</taxon>
    </lineage>
</organism>
<dbReference type="PANTHER" id="PTHR10127:SF780">
    <property type="entry name" value="METALLOENDOPEPTIDASE"/>
    <property type="match status" value="1"/>
</dbReference>
<dbReference type="CDD" id="cd04280">
    <property type="entry name" value="ZnMc_astacin_like"/>
    <property type="match status" value="1"/>
</dbReference>
<gene>
    <name evidence="10" type="ORF">BV898_19685</name>
</gene>
<dbReference type="PRINTS" id="PR00480">
    <property type="entry name" value="ASTACIN"/>
</dbReference>
<feature type="binding site" evidence="6">
    <location>
        <position position="199"/>
    </location>
    <ligand>
        <name>Zn(2+)</name>
        <dbReference type="ChEBI" id="CHEBI:29105"/>
        <note>catalytic</note>
    </ligand>
</feature>
<sequence length="556" mass="61708">MCAILCADNLTGGKCGQYGKSSSTRICYCQGCAGTTPEPTVAEATTTSTTSISSIVPSNNLMNNRLFEGDIIGIDGAVIASSLTNKKKARNGLRDQRSRWVNGVIPYYIAEGFNLKQQGIILDAMDDFSSQTCIKFQPLINDPDSILFQATSSRDECGKSHVGREGGEQTVVLSVADDRDCVSKGIIQHELMHVVGFFHEQSRSDRNDFVDINEKNLDSADFQRNFLDWSAVEVTAFGFPYDFGSIMHYSTVAFSKDGFSWTIRPKKEWAQYETMMGQRNGLSQIDIGKINAMYKCPERGGAKPNQPLPPPPSLPTRAPIQPTKMSSSSSFNTTPNEEEDDNQTTTARPPVRPSVRSTRRTTRPSVPKTEPPPNDPEEVVDPETPAPTQRTTRPRRITPRPTVPFINNGGDISNVWPSYLQPGPRRTCEDAVISGQDCRTCTTSTGNGASTWKQQCLTREPDFEEPVAATSRPCEKTVNHQGLSCTRCYTVSGLRTNWNEQCLPSPATGVRQTDSSPLESNDRQCRELKRGTQTCTHCTWLENGRSRWKEDCRWKK</sequence>
<dbReference type="SUPFAM" id="SSF55486">
    <property type="entry name" value="Metalloproteases ('zincins'), catalytic domain"/>
    <property type="match status" value="1"/>
</dbReference>
<dbReference type="GO" id="GO:0006508">
    <property type="term" value="P:proteolysis"/>
    <property type="evidence" value="ECO:0007669"/>
    <property type="project" value="UniProtKB-KW"/>
</dbReference>
<dbReference type="PROSITE" id="PS51864">
    <property type="entry name" value="ASTACIN"/>
    <property type="match status" value="1"/>
</dbReference>
<dbReference type="OrthoDB" id="291007at2759"/>
<dbReference type="SMART" id="SM00235">
    <property type="entry name" value="ZnMc"/>
    <property type="match status" value="1"/>
</dbReference>
<proteinExistence type="predicted"/>
<comment type="caution">
    <text evidence="6">Lacks conserved residue(s) required for the propagation of feature annotation.</text>
</comment>
<evidence type="ECO:0000256" key="3">
    <source>
        <dbReference type="ARBA" id="ARBA00022801"/>
    </source>
</evidence>
<dbReference type="Pfam" id="PF01400">
    <property type="entry name" value="Astacin"/>
    <property type="match status" value="1"/>
</dbReference>
<feature type="compositionally biased region" description="Low complexity" evidence="8">
    <location>
        <begin position="344"/>
        <end position="356"/>
    </location>
</feature>
<feature type="domain" description="Peptidase M12A" evidence="9">
    <location>
        <begin position="91"/>
        <end position="297"/>
    </location>
</feature>
<comment type="cofactor">
    <cofactor evidence="6 7">
        <name>Zn(2+)</name>
        <dbReference type="ChEBI" id="CHEBI:29105"/>
    </cofactor>
    <text evidence="6 7">Binds 1 zinc ion per subunit.</text>
</comment>
<feature type="binding site" evidence="6">
    <location>
        <position position="189"/>
    </location>
    <ligand>
        <name>Zn(2+)</name>
        <dbReference type="ChEBI" id="CHEBI:29105"/>
        <note>catalytic</note>
    </ligand>
</feature>
<keyword evidence="1 6" id="KW-0645">Protease</keyword>
<protein>
    <recommendedName>
        <fullName evidence="7">Metalloendopeptidase</fullName>
        <ecNumber evidence="7">3.4.24.-</ecNumber>
    </recommendedName>
</protein>
<dbReference type="GO" id="GO:0004222">
    <property type="term" value="F:metalloendopeptidase activity"/>
    <property type="evidence" value="ECO:0007669"/>
    <property type="project" value="UniProtKB-UniRule"/>
</dbReference>
<feature type="active site" evidence="6">
    <location>
        <position position="190"/>
    </location>
</feature>
<evidence type="ECO:0000256" key="2">
    <source>
        <dbReference type="ARBA" id="ARBA00022723"/>
    </source>
</evidence>
<dbReference type="InterPro" id="IPR024079">
    <property type="entry name" value="MetalloPept_cat_dom_sf"/>
</dbReference>
<keyword evidence="5 6" id="KW-0482">Metalloprotease</keyword>
<keyword evidence="11" id="KW-1185">Reference proteome</keyword>
<evidence type="ECO:0000256" key="8">
    <source>
        <dbReference type="SAM" id="MobiDB-lite"/>
    </source>
</evidence>
<feature type="compositionally biased region" description="Low complexity" evidence="8">
    <location>
        <begin position="382"/>
        <end position="391"/>
    </location>
</feature>
<evidence type="ECO:0000256" key="4">
    <source>
        <dbReference type="ARBA" id="ARBA00022833"/>
    </source>
</evidence>
<accession>A0A9X6NJJ4</accession>
<dbReference type="AlphaFoldDB" id="A0A9X6NJJ4"/>
<dbReference type="GO" id="GO:0008270">
    <property type="term" value="F:zinc ion binding"/>
    <property type="evidence" value="ECO:0007669"/>
    <property type="project" value="UniProtKB-UniRule"/>
</dbReference>
<evidence type="ECO:0000256" key="6">
    <source>
        <dbReference type="PROSITE-ProRule" id="PRU01211"/>
    </source>
</evidence>
<feature type="region of interest" description="Disordered" evidence="8">
    <location>
        <begin position="296"/>
        <end position="409"/>
    </location>
</feature>
<feature type="binding site" evidence="6">
    <location>
        <position position="193"/>
    </location>
    <ligand>
        <name>Zn(2+)</name>
        <dbReference type="ChEBI" id="CHEBI:29105"/>
        <note>catalytic</note>
    </ligand>
</feature>
<name>A0A9X6NJJ4_HYPEX</name>
<dbReference type="PANTHER" id="PTHR10127">
    <property type="entry name" value="DISCOIDIN, CUB, EGF, LAMININ , AND ZINC METALLOPROTEASE DOMAIN CONTAINING"/>
    <property type="match status" value="1"/>
</dbReference>
<dbReference type="Gene3D" id="3.40.390.10">
    <property type="entry name" value="Collagenase (Catalytic Domain)"/>
    <property type="match status" value="1"/>
</dbReference>
<keyword evidence="3 6" id="KW-0378">Hydrolase</keyword>
<dbReference type="InterPro" id="IPR001506">
    <property type="entry name" value="Peptidase_M12A"/>
</dbReference>
<evidence type="ECO:0000313" key="10">
    <source>
        <dbReference type="EMBL" id="OWA55302.1"/>
    </source>
</evidence>
<evidence type="ECO:0000256" key="1">
    <source>
        <dbReference type="ARBA" id="ARBA00022670"/>
    </source>
</evidence>
<evidence type="ECO:0000256" key="7">
    <source>
        <dbReference type="RuleBase" id="RU361183"/>
    </source>
</evidence>
<evidence type="ECO:0000256" key="5">
    <source>
        <dbReference type="ARBA" id="ARBA00023049"/>
    </source>
</evidence>
<dbReference type="EMBL" id="MTYJ01000643">
    <property type="protein sequence ID" value="OWA55302.1"/>
    <property type="molecule type" value="Genomic_DNA"/>
</dbReference>
<evidence type="ECO:0000259" key="9">
    <source>
        <dbReference type="PROSITE" id="PS51864"/>
    </source>
</evidence>
<dbReference type="InterPro" id="IPR034035">
    <property type="entry name" value="Astacin-like_dom"/>
</dbReference>
<feature type="compositionally biased region" description="Polar residues" evidence="8">
    <location>
        <begin position="323"/>
        <end position="335"/>
    </location>
</feature>
<keyword evidence="2 6" id="KW-0479">Metal-binding</keyword>
<reference evidence="11" key="1">
    <citation type="submission" date="2017-01" db="EMBL/GenBank/DDBJ databases">
        <title>Comparative genomics of anhydrobiosis in the tardigrade Hypsibius dujardini.</title>
        <authorList>
            <person name="Yoshida Y."/>
            <person name="Koutsovoulos G."/>
            <person name="Laetsch D."/>
            <person name="Stevens L."/>
            <person name="Kumar S."/>
            <person name="Horikawa D."/>
            <person name="Ishino K."/>
            <person name="Komine S."/>
            <person name="Tomita M."/>
            <person name="Blaxter M."/>
            <person name="Arakawa K."/>
        </authorList>
    </citation>
    <scope>NUCLEOTIDE SEQUENCE [LARGE SCALE GENOMIC DNA]</scope>
    <source>
        <strain evidence="11">Z151</strain>
    </source>
</reference>